<accession>A0A4Z2IZH0</accession>
<dbReference type="EMBL" id="SRLO01000033">
    <property type="protein sequence ID" value="TNN83399.1"/>
    <property type="molecule type" value="Genomic_DNA"/>
</dbReference>
<gene>
    <name evidence="2" type="ORF">EYF80_006380</name>
</gene>
<sequence length="321" mass="35554">MCPRKDAHGCLRAVRRSVPVSASLQPLCEHYCAWPRSDQPGASTKEDQKKKKKKKRKEKRNHTLLSRCEKTEATLESKLDKQPARQGGKQAETCSVRPGVGRWLTGRARTSAATSTVVFSRVKTSVCVARSVIVPNNSCGGQARRRLTHRPRAGGARSGSERRARTRGGGQRLNWDLTPQEKHSPHEYIYQVLHKFCPTLRSKGLLRVTAQERDAVTVGAEVQEENQRPPSALKWMLAAEPSWKMWPSKGRPGAPSSVSAAEDPYALSEEVSLWPASSIPSDLRPERASANKPPGITSGPPPLDYILNKDTNLTEYVRGRL</sequence>
<dbReference type="AlphaFoldDB" id="A0A4Z2IZH0"/>
<evidence type="ECO:0000256" key="1">
    <source>
        <dbReference type="SAM" id="MobiDB-lite"/>
    </source>
</evidence>
<feature type="compositionally biased region" description="Basic residues" evidence="1">
    <location>
        <begin position="143"/>
        <end position="152"/>
    </location>
</feature>
<feature type="region of interest" description="Disordered" evidence="1">
    <location>
        <begin position="74"/>
        <end position="94"/>
    </location>
</feature>
<feature type="region of interest" description="Disordered" evidence="1">
    <location>
        <begin position="37"/>
        <end position="61"/>
    </location>
</feature>
<feature type="compositionally biased region" description="Basic and acidic residues" evidence="1">
    <location>
        <begin position="74"/>
        <end position="83"/>
    </location>
</feature>
<feature type="compositionally biased region" description="Basic residues" evidence="1">
    <location>
        <begin position="50"/>
        <end position="61"/>
    </location>
</feature>
<evidence type="ECO:0000313" key="3">
    <source>
        <dbReference type="Proteomes" id="UP000314294"/>
    </source>
</evidence>
<feature type="region of interest" description="Disordered" evidence="1">
    <location>
        <begin position="140"/>
        <end position="178"/>
    </location>
</feature>
<comment type="caution">
    <text evidence="2">The sequence shown here is derived from an EMBL/GenBank/DDBJ whole genome shotgun (WGS) entry which is preliminary data.</text>
</comment>
<proteinExistence type="predicted"/>
<protein>
    <submittedName>
        <fullName evidence="2">Uncharacterized protein</fullName>
    </submittedName>
</protein>
<evidence type="ECO:0000313" key="2">
    <source>
        <dbReference type="EMBL" id="TNN83399.1"/>
    </source>
</evidence>
<reference evidence="2 3" key="1">
    <citation type="submission" date="2019-03" db="EMBL/GenBank/DDBJ databases">
        <title>First draft genome of Liparis tanakae, snailfish: a comprehensive survey of snailfish specific genes.</title>
        <authorList>
            <person name="Kim W."/>
            <person name="Song I."/>
            <person name="Jeong J.-H."/>
            <person name="Kim D."/>
            <person name="Kim S."/>
            <person name="Ryu S."/>
            <person name="Song J.Y."/>
            <person name="Lee S.K."/>
        </authorList>
    </citation>
    <scope>NUCLEOTIDE SEQUENCE [LARGE SCALE GENOMIC DNA]</scope>
    <source>
        <tissue evidence="2">Muscle</tissue>
    </source>
</reference>
<keyword evidence="3" id="KW-1185">Reference proteome</keyword>
<dbReference type="Proteomes" id="UP000314294">
    <property type="component" value="Unassembled WGS sequence"/>
</dbReference>
<organism evidence="2 3">
    <name type="scientific">Liparis tanakae</name>
    <name type="common">Tanaka's snailfish</name>
    <dbReference type="NCBI Taxonomy" id="230148"/>
    <lineage>
        <taxon>Eukaryota</taxon>
        <taxon>Metazoa</taxon>
        <taxon>Chordata</taxon>
        <taxon>Craniata</taxon>
        <taxon>Vertebrata</taxon>
        <taxon>Euteleostomi</taxon>
        <taxon>Actinopterygii</taxon>
        <taxon>Neopterygii</taxon>
        <taxon>Teleostei</taxon>
        <taxon>Neoteleostei</taxon>
        <taxon>Acanthomorphata</taxon>
        <taxon>Eupercaria</taxon>
        <taxon>Perciformes</taxon>
        <taxon>Cottioidei</taxon>
        <taxon>Cottales</taxon>
        <taxon>Liparidae</taxon>
        <taxon>Liparis</taxon>
    </lineage>
</organism>
<name>A0A4Z2IZH0_9TELE</name>
<feature type="region of interest" description="Disordered" evidence="1">
    <location>
        <begin position="277"/>
        <end position="307"/>
    </location>
</feature>